<dbReference type="OrthoDB" id="460464at2759"/>
<dbReference type="Proteomes" id="UP000604046">
    <property type="component" value="Unassembled WGS sequence"/>
</dbReference>
<organism evidence="1 2">
    <name type="scientific">Symbiodinium natans</name>
    <dbReference type="NCBI Taxonomy" id="878477"/>
    <lineage>
        <taxon>Eukaryota</taxon>
        <taxon>Sar</taxon>
        <taxon>Alveolata</taxon>
        <taxon>Dinophyceae</taxon>
        <taxon>Suessiales</taxon>
        <taxon>Symbiodiniaceae</taxon>
        <taxon>Symbiodinium</taxon>
    </lineage>
</organism>
<reference evidence="1" key="1">
    <citation type="submission" date="2021-02" db="EMBL/GenBank/DDBJ databases">
        <authorList>
            <person name="Dougan E. K."/>
            <person name="Rhodes N."/>
            <person name="Thang M."/>
            <person name="Chan C."/>
        </authorList>
    </citation>
    <scope>NUCLEOTIDE SEQUENCE</scope>
</reference>
<dbReference type="EMBL" id="CAJNDS010002290">
    <property type="protein sequence ID" value="CAE7413434.1"/>
    <property type="molecule type" value="Genomic_DNA"/>
</dbReference>
<keyword evidence="2" id="KW-1185">Reference proteome</keyword>
<proteinExistence type="predicted"/>
<accession>A0A812R0Y5</accession>
<evidence type="ECO:0008006" key="3">
    <source>
        <dbReference type="Google" id="ProtNLM"/>
    </source>
</evidence>
<evidence type="ECO:0000313" key="2">
    <source>
        <dbReference type="Proteomes" id="UP000604046"/>
    </source>
</evidence>
<comment type="caution">
    <text evidence="1">The sequence shown here is derived from an EMBL/GenBank/DDBJ whole genome shotgun (WGS) entry which is preliminary data.</text>
</comment>
<protein>
    <recommendedName>
        <fullName evidence="3">Methyltransferase domain-containing protein</fullName>
    </recommendedName>
</protein>
<sequence length="368" mass="40168">MRADQAFRQYLRQLQQLAGTSIDPVALRAVLSALQKTMADIQFVRPPGSKATVQAFTHLRNVLTGSRFSVPGVKDFINLVETELCKELAVQRRVLQAESISPTLALSGSSGDGDWPRRLAAALRLFAPRGGPAAKRRMGPRSDGGYVVWDDGHRPVFTGLLSYGADTNVDFEWELAMTGTDVLVFDHTVEALPRQHPKLRWRPEALSDQPLPGTAGTIEEHLKQLLAFANGSRIALKADVEGAEFAAILSTPEEVLGRFDQICLELHWLGRPMRGGDYETKARALEKLADQFVLLHAHGNSYGDVLNVGGCQLPDVLEVLYVHKRLLPPGATAPSDVGLVPDPLLDANNCQFVPDISLRSAPFGADLE</sequence>
<name>A0A812R0Y5_9DINO</name>
<dbReference type="AlphaFoldDB" id="A0A812R0Y5"/>
<evidence type="ECO:0000313" key="1">
    <source>
        <dbReference type="EMBL" id="CAE7413434.1"/>
    </source>
</evidence>
<gene>
    <name evidence="1" type="ORF">SNAT2548_LOCUS22487</name>
</gene>